<keyword evidence="4" id="KW-1185">Reference proteome</keyword>
<dbReference type="InterPro" id="IPR029058">
    <property type="entry name" value="AB_hydrolase_fold"/>
</dbReference>
<comment type="caution">
    <text evidence="3">The sequence shown here is derived from an EMBL/GenBank/DDBJ whole genome shotgun (WGS) entry which is preliminary data.</text>
</comment>
<reference evidence="3 4" key="1">
    <citation type="submission" date="2019-04" db="EMBL/GenBank/DDBJ databases">
        <authorList>
            <person name="Li M."/>
            <person name="Gao C."/>
        </authorList>
    </citation>
    <scope>NUCLEOTIDE SEQUENCE [LARGE SCALE GENOMIC DNA]</scope>
    <source>
        <strain evidence="3 4">BGMRC 2031</strain>
    </source>
</reference>
<dbReference type="SUPFAM" id="SSF53474">
    <property type="entry name" value="alpha/beta-Hydrolases"/>
    <property type="match status" value="1"/>
</dbReference>
<dbReference type="Gene3D" id="1.20.1440.110">
    <property type="entry name" value="acylaminoacyl peptidase"/>
    <property type="match status" value="1"/>
</dbReference>
<evidence type="ECO:0000256" key="1">
    <source>
        <dbReference type="ARBA" id="ARBA00038115"/>
    </source>
</evidence>
<dbReference type="InterPro" id="IPR000073">
    <property type="entry name" value="AB_hydrolase_1"/>
</dbReference>
<dbReference type="GO" id="GO:0016787">
    <property type="term" value="F:hydrolase activity"/>
    <property type="evidence" value="ECO:0007669"/>
    <property type="project" value="UniProtKB-KW"/>
</dbReference>
<accession>A0ABY2SNP4</accession>
<keyword evidence="3" id="KW-0378">Hydrolase</keyword>
<dbReference type="Proteomes" id="UP000305202">
    <property type="component" value="Unassembled WGS sequence"/>
</dbReference>
<sequence>MSTRNARPGGEDYSTQRLSQRYRFADPNMDLFFLGALGWAPAGGISAGEAFAIAAKIEDGDAASWTRAFEAQGEYLVNQAEHWRAQGEIVSAGETRLRAFTCYRLAWQFVSPGERFIALCKKGQGLFDQAMEELALSVERFAVPYGDTALPGHFFRAVEPDAPTLIVIGGADTCHEDRFLSQGRYYFARGYNVVLVDLPGQGATPVDGLSWEPETEKPIGAVIDLLIARFGVDTSRLALLGMSLGGYFAARAAAEEPRLSAVIATPVLSQPSTLFIAAGKTHFDVSKAAEKNRETLIWKAGVKDFQHLGQKWAGVSADPARVRMPFLSVLGAQEGEVWQQQTRAWHEAIGSPQKRLIVLGPETGADAHCQGNNPLRLAQEVHAWLGGVLTPRPS</sequence>
<dbReference type="PANTHER" id="PTHR22946:SF12">
    <property type="entry name" value="CONIDIAL PIGMENT BIOSYNTHESIS PROTEIN AYG1 (AFU_ORTHOLOGUE AFUA_2G17550)"/>
    <property type="match status" value="1"/>
</dbReference>
<gene>
    <name evidence="3" type="ORF">FCN80_08990</name>
</gene>
<feature type="domain" description="AB hydrolase-1" evidence="2">
    <location>
        <begin position="186"/>
        <end position="369"/>
    </location>
</feature>
<dbReference type="PANTHER" id="PTHR22946">
    <property type="entry name" value="DIENELACTONE HYDROLASE DOMAIN-CONTAINING PROTEIN-RELATED"/>
    <property type="match status" value="1"/>
</dbReference>
<evidence type="ECO:0000259" key="2">
    <source>
        <dbReference type="Pfam" id="PF12697"/>
    </source>
</evidence>
<protein>
    <submittedName>
        <fullName evidence="3">Alpha/beta fold hydrolase</fullName>
    </submittedName>
</protein>
<dbReference type="EMBL" id="SZPQ01000010">
    <property type="protein sequence ID" value="TKI06722.1"/>
    <property type="molecule type" value="Genomic_DNA"/>
</dbReference>
<dbReference type="InterPro" id="IPR050261">
    <property type="entry name" value="FrsA_esterase"/>
</dbReference>
<dbReference type="Pfam" id="PF12697">
    <property type="entry name" value="Abhydrolase_6"/>
    <property type="match status" value="1"/>
</dbReference>
<organism evidence="3 4">
    <name type="scientific">Martelella alba</name>
    <dbReference type="NCBI Taxonomy" id="2590451"/>
    <lineage>
        <taxon>Bacteria</taxon>
        <taxon>Pseudomonadati</taxon>
        <taxon>Pseudomonadota</taxon>
        <taxon>Alphaproteobacteria</taxon>
        <taxon>Hyphomicrobiales</taxon>
        <taxon>Aurantimonadaceae</taxon>
        <taxon>Martelella</taxon>
    </lineage>
</organism>
<dbReference type="RefSeq" id="WP_136989827.1">
    <property type="nucleotide sequence ID" value="NZ_SZPQ01000010.1"/>
</dbReference>
<evidence type="ECO:0000313" key="4">
    <source>
        <dbReference type="Proteomes" id="UP000305202"/>
    </source>
</evidence>
<comment type="similarity">
    <text evidence="1">Belongs to the AB hydrolase superfamily. FUS2 hydrolase family.</text>
</comment>
<evidence type="ECO:0000313" key="3">
    <source>
        <dbReference type="EMBL" id="TKI06722.1"/>
    </source>
</evidence>
<proteinExistence type="inferred from homology"/>
<dbReference type="Gene3D" id="3.40.50.1820">
    <property type="entry name" value="alpha/beta hydrolase"/>
    <property type="match status" value="1"/>
</dbReference>
<name>A0ABY2SNP4_9HYPH</name>